<keyword evidence="1" id="KW-0472">Membrane</keyword>
<protein>
    <submittedName>
        <fullName evidence="2">Uncharacterized protein</fullName>
    </submittedName>
</protein>
<keyword evidence="1" id="KW-0812">Transmembrane</keyword>
<keyword evidence="1" id="KW-1133">Transmembrane helix</keyword>
<geneLocation type="mitochondrion" evidence="2"/>
<name>A0A482EAD8_9PEZI</name>
<evidence type="ECO:0000256" key="1">
    <source>
        <dbReference type="SAM" id="Phobius"/>
    </source>
</evidence>
<feature type="transmembrane region" description="Helical" evidence="1">
    <location>
        <begin position="209"/>
        <end position="232"/>
    </location>
</feature>
<reference evidence="2" key="1">
    <citation type="submission" date="2019-03" db="EMBL/GenBank/DDBJ databases">
        <authorList>
            <person name="Zhang Y.Q."/>
        </authorList>
    </citation>
    <scope>NUCLEOTIDE SEQUENCE</scope>
    <source>
        <strain evidence="2">YMF1.03753</strain>
    </source>
</reference>
<dbReference type="EMBL" id="MK633967">
    <property type="protein sequence ID" value="QBM31611.1"/>
    <property type="molecule type" value="Genomic_DNA"/>
</dbReference>
<keyword evidence="2" id="KW-0496">Mitochondrion</keyword>
<gene>
    <name evidence="2" type="primary">orf276</name>
</gene>
<dbReference type="AlphaFoldDB" id="A0A482EAD8"/>
<evidence type="ECO:0000313" key="2">
    <source>
        <dbReference type="EMBL" id="QBM31611.1"/>
    </source>
</evidence>
<feature type="transmembrane region" description="Helical" evidence="1">
    <location>
        <begin position="142"/>
        <end position="160"/>
    </location>
</feature>
<proteinExistence type="predicted"/>
<sequence length="276" mass="31992">MNKKLINELKYKSLYDAYLHLIKLLTHKDIKQKIINKNLTNKEIIELINEYYIINNLKKPKLSIQSISNIKNRKLKLKSIERNDYTEDFVLFIKNKYNDFNVDLFFSITENNLVNKDNNIVNNESIIVNKQRISQSVNKLNYIYNYWLIIGFIGLLLIWYNEDLSKEFLSFNNIKDIEPTLIEEFPYDHVDISKELTPKKTILQSNKNIIILFILSIATAFGLGAFTGIFIINPKIINEAIIIEHPGSVSPGTLNAIGGLFISYARNENAILDSID</sequence>
<accession>A0A482EAD8</accession>
<organism evidence="2">
    <name type="scientific">Arthrobotrys musiformis</name>
    <dbReference type="NCBI Taxonomy" id="47236"/>
    <lineage>
        <taxon>Eukaryota</taxon>
        <taxon>Fungi</taxon>
        <taxon>Dikarya</taxon>
        <taxon>Ascomycota</taxon>
        <taxon>Pezizomycotina</taxon>
        <taxon>Orbiliomycetes</taxon>
        <taxon>Orbiliales</taxon>
        <taxon>Orbiliaceae</taxon>
        <taxon>Arthrobotrys</taxon>
    </lineage>
</organism>